<dbReference type="PANTHER" id="PTHR46890:SF50">
    <property type="entry name" value="RNA-DIRECTED DNA POLYMERASE, EUKARYOTA, REVERSE TRANSCRIPTASE ZINC-BINDING DOMAIN PROTEIN-RELATED"/>
    <property type="match status" value="1"/>
</dbReference>
<dbReference type="InterPro" id="IPR035979">
    <property type="entry name" value="RBD_domain_sf"/>
</dbReference>
<dbReference type="EMBL" id="BQNB010017761">
    <property type="protein sequence ID" value="GJT66934.1"/>
    <property type="molecule type" value="Genomic_DNA"/>
</dbReference>
<dbReference type="GO" id="GO:0003964">
    <property type="term" value="F:RNA-directed DNA polymerase activity"/>
    <property type="evidence" value="ECO:0007669"/>
    <property type="project" value="UniProtKB-KW"/>
</dbReference>
<name>A0ABQ5FVC3_9ASTR</name>
<feature type="compositionally biased region" description="Basic and acidic residues" evidence="1">
    <location>
        <begin position="369"/>
        <end position="400"/>
    </location>
</feature>
<dbReference type="CDD" id="cd01650">
    <property type="entry name" value="RT_nLTR_like"/>
    <property type="match status" value="1"/>
</dbReference>
<dbReference type="InterPro" id="IPR052343">
    <property type="entry name" value="Retrotransposon-Effector_Assoc"/>
</dbReference>
<dbReference type="InterPro" id="IPR012677">
    <property type="entry name" value="Nucleotide-bd_a/b_plait_sf"/>
</dbReference>
<dbReference type="PANTHER" id="PTHR46890">
    <property type="entry name" value="NON-LTR RETROLELEMENT REVERSE TRANSCRIPTASE-LIKE PROTEIN-RELATED"/>
    <property type="match status" value="1"/>
</dbReference>
<dbReference type="CDD" id="cd00590">
    <property type="entry name" value="RRM_SF"/>
    <property type="match status" value="1"/>
</dbReference>
<evidence type="ECO:0000313" key="3">
    <source>
        <dbReference type="EMBL" id="GJT66934.1"/>
    </source>
</evidence>
<feature type="compositionally biased region" description="Basic and acidic residues" evidence="1">
    <location>
        <begin position="466"/>
        <end position="476"/>
    </location>
</feature>
<reference evidence="3" key="1">
    <citation type="journal article" date="2022" name="Int. J. Mol. Sci.">
        <title>Draft Genome of Tanacetum Coccineum: Genomic Comparison of Closely Related Tanacetum-Family Plants.</title>
        <authorList>
            <person name="Yamashiro T."/>
            <person name="Shiraishi A."/>
            <person name="Nakayama K."/>
            <person name="Satake H."/>
        </authorList>
    </citation>
    <scope>NUCLEOTIDE SEQUENCE</scope>
</reference>
<dbReference type="InterPro" id="IPR000504">
    <property type="entry name" value="RRM_dom"/>
</dbReference>
<dbReference type="Gene3D" id="3.30.70.330">
    <property type="match status" value="1"/>
</dbReference>
<dbReference type="InterPro" id="IPR005135">
    <property type="entry name" value="Endo/exonuclease/phosphatase"/>
</dbReference>
<organism evidence="3 4">
    <name type="scientific">Tanacetum coccineum</name>
    <dbReference type="NCBI Taxonomy" id="301880"/>
    <lineage>
        <taxon>Eukaryota</taxon>
        <taxon>Viridiplantae</taxon>
        <taxon>Streptophyta</taxon>
        <taxon>Embryophyta</taxon>
        <taxon>Tracheophyta</taxon>
        <taxon>Spermatophyta</taxon>
        <taxon>Magnoliopsida</taxon>
        <taxon>eudicotyledons</taxon>
        <taxon>Gunneridae</taxon>
        <taxon>Pentapetalae</taxon>
        <taxon>asterids</taxon>
        <taxon>campanulids</taxon>
        <taxon>Asterales</taxon>
        <taxon>Asteraceae</taxon>
        <taxon>Asteroideae</taxon>
        <taxon>Anthemideae</taxon>
        <taxon>Anthemidinae</taxon>
        <taxon>Tanacetum</taxon>
    </lineage>
</organism>
<accession>A0ABQ5FVC3</accession>
<reference evidence="3" key="2">
    <citation type="submission" date="2022-01" db="EMBL/GenBank/DDBJ databases">
        <authorList>
            <person name="Yamashiro T."/>
            <person name="Shiraishi A."/>
            <person name="Satake H."/>
            <person name="Nakayama K."/>
        </authorList>
    </citation>
    <scope>NUCLEOTIDE SEQUENCE</scope>
</reference>
<dbReference type="SUPFAM" id="SSF54928">
    <property type="entry name" value="RNA-binding domain, RBD"/>
    <property type="match status" value="1"/>
</dbReference>
<evidence type="ECO:0000313" key="4">
    <source>
        <dbReference type="Proteomes" id="UP001151760"/>
    </source>
</evidence>
<protein>
    <submittedName>
        <fullName evidence="3">RNA-directed DNA polymerase, eukaryota</fullName>
    </submittedName>
</protein>
<evidence type="ECO:0000256" key="1">
    <source>
        <dbReference type="SAM" id="MobiDB-lite"/>
    </source>
</evidence>
<evidence type="ECO:0000259" key="2">
    <source>
        <dbReference type="PROSITE" id="PS50878"/>
    </source>
</evidence>
<feature type="region of interest" description="Disordered" evidence="1">
    <location>
        <begin position="133"/>
        <end position="158"/>
    </location>
</feature>
<keyword evidence="3" id="KW-0695">RNA-directed DNA polymerase</keyword>
<gene>
    <name evidence="3" type="ORF">Tco_1018414</name>
</gene>
<dbReference type="InterPro" id="IPR000477">
    <property type="entry name" value="RT_dom"/>
</dbReference>
<dbReference type="SUPFAM" id="SSF56219">
    <property type="entry name" value="DNase I-like"/>
    <property type="match status" value="1"/>
</dbReference>
<comment type="caution">
    <text evidence="3">The sequence shown here is derived from an EMBL/GenBank/DDBJ whole genome shotgun (WGS) entry which is preliminary data.</text>
</comment>
<dbReference type="PROSITE" id="PS50878">
    <property type="entry name" value="RT_POL"/>
    <property type="match status" value="1"/>
</dbReference>
<dbReference type="Pfam" id="PF00078">
    <property type="entry name" value="RVT_1"/>
    <property type="match status" value="1"/>
</dbReference>
<feature type="region of interest" description="Disordered" evidence="1">
    <location>
        <begin position="354"/>
        <end position="403"/>
    </location>
</feature>
<feature type="compositionally biased region" description="Polar residues" evidence="1">
    <location>
        <begin position="452"/>
        <end position="463"/>
    </location>
</feature>
<dbReference type="SMART" id="SM00360">
    <property type="entry name" value="RRM"/>
    <property type="match status" value="1"/>
</dbReference>
<keyword evidence="4" id="KW-1185">Reference proteome</keyword>
<proteinExistence type="predicted"/>
<dbReference type="InterPro" id="IPR036691">
    <property type="entry name" value="Endo/exonu/phosph_ase_sf"/>
</dbReference>
<dbReference type="Pfam" id="PF03372">
    <property type="entry name" value="Exo_endo_phos"/>
    <property type="match status" value="1"/>
</dbReference>
<dbReference type="Pfam" id="PF00076">
    <property type="entry name" value="RRM_1"/>
    <property type="match status" value="1"/>
</dbReference>
<keyword evidence="3" id="KW-0808">Transferase</keyword>
<sequence>MKIYIARSVKLAQRIAKSAIWTVKRKNRGFISKEDDLAKVSNSIYVTNFPDYCTAKDLFQSCKVYGHVVDSYIPIKRSKSGKRFRFVHFINIFSVERLVSNLCTLWIGKLRLHANTTRFQRPPVKPIISAPVRENVKNSQTHSGKRQNQERVPFPKQSNFGGSYANVVKDYNSQISNSAPIVKSPTVVLDEDCYIPRDLSLHVMGKVKDASSITRQGFPDVHLSYLGGLWVVFELASSEIKSKLLNHTGVKSWFAKIQDAIPDFVCEDRIVWVDIEGIPMNLWSRQTFEKIGNIWGEVLDIEENSCSSFARKRLCIRTKKPDNILESFKIVFKGKLYFGRAKELFVWNPSIKNYDSSSSSDDEDSSDDNSVRDSLSKCDVQEFENREEHVSETSFGDKFEPLNTRLNSGDVKEAEISSADPFELYKLLQKNNKETKEASDPSLPHPPGFTPDMSSQNSKQSYASAKDVHSISDKKKVSSPKCNSKVFNVPLENSKDDKPSNEDSFIVSNKKGNGGSILDALDDMIRIGQSMGYDMEGCSQDIERLGQKAKKEWIKEINFKHNINFLTLQETKMDKISHMDIKFIWGNSNYQFVVSDSVGNSGGILCVWESSVFKQDNATISDNFIALYGTWLPSNTKVLIVSIYAPQSNVLKRTLWEYISVLISRWDGETIVTGDFNEVRYAEERYGSVFNQAGARAFNHFIMSSGLVDVKMEGYSFTWSLSSAAKMSRLDRFLVSEGIIAAFPSSTILCLERNLSDHRPILFKEMRSDFGPTPFRTFHSWFDRAGFDEMVEQAWSSFSHSDTNCLIRFKKKLQELKQIIRSWIKQDNISKTRIKTSLSDDLMAIDKELDRGDVSDELLLKRMELMCQLRDLKSLEGKDNAQKAKVKWAIEGDENSKFFHGLINKKRSQLSIRGIFVDGDWIVEPSAIKIAFKEHFASRFKQPDHFRIKLNCHFPNRLSSDQVLDLENHITRSEIRKAVWECGENKSPGPDGFSFEFFKRYWSFIGPDLCSAIECFFINGFLPRGCNASFIALIPKVSDAKFVSDFRPISLIGSVYKVITKILANRLTDVISDLVSDSQTAFVANRNILDGPFILNEILTWCKRKHKQALIFKVDFAKAYDSVRWDYLLDVLKAFGFGPNWCKWIRGIFSSSMASILVNGSPTPEFKFHCGVKQGDPLAPFLFILIMESLHISVSKAVNERVIKGLSIQGSDPISHLFYADDAVFFRGLKINLHKSKILGVGVPKEIVDQGASLIGCEVLSTPFTYLGVTVGDKMTRRVILLKSVLGAVPLYTMSLYKAPKGVLHEMESLRSNFFKGVNQNDIKISWVAWDKKKVGNGHNSRFWLDTWLLDKPFRVRFPRLFILEMDKTKSVAAKWDDPSFCSSFRRPVRDGIEKEQWLEMLSMLDTVMLSSSIDRWVCDLNGEGDFRVKDVRSSLGELFLPSMDVATRWVKFVPKKINVFAWRARLDRLPTRLNLIKRAFSGRSVFGGIFLGEIVLLLQIGTRGSTL</sequence>
<feature type="region of interest" description="Disordered" evidence="1">
    <location>
        <begin position="433"/>
        <end position="508"/>
    </location>
</feature>
<dbReference type="Proteomes" id="UP001151760">
    <property type="component" value="Unassembled WGS sequence"/>
</dbReference>
<dbReference type="Gene3D" id="3.60.10.10">
    <property type="entry name" value="Endonuclease/exonuclease/phosphatase"/>
    <property type="match status" value="1"/>
</dbReference>
<keyword evidence="3" id="KW-0548">Nucleotidyltransferase</keyword>
<feature type="domain" description="Reverse transcriptase" evidence="2">
    <location>
        <begin position="1015"/>
        <end position="1271"/>
    </location>
</feature>